<keyword evidence="3" id="KW-1185">Reference proteome</keyword>
<evidence type="ECO:0000313" key="3">
    <source>
        <dbReference type="Proteomes" id="UP000324629"/>
    </source>
</evidence>
<feature type="domain" description="Integrase catalytic" evidence="1">
    <location>
        <begin position="32"/>
        <end position="185"/>
    </location>
</feature>
<dbReference type="InterPro" id="IPR036397">
    <property type="entry name" value="RNaseH_sf"/>
</dbReference>
<dbReference type="InterPro" id="IPR001584">
    <property type="entry name" value="Integrase_cat-core"/>
</dbReference>
<dbReference type="SUPFAM" id="SSF53098">
    <property type="entry name" value="Ribonuclease H-like"/>
    <property type="match status" value="1"/>
</dbReference>
<organism evidence="2 3">
    <name type="scientific">Paragonimus westermani</name>
    <dbReference type="NCBI Taxonomy" id="34504"/>
    <lineage>
        <taxon>Eukaryota</taxon>
        <taxon>Metazoa</taxon>
        <taxon>Spiralia</taxon>
        <taxon>Lophotrochozoa</taxon>
        <taxon>Platyhelminthes</taxon>
        <taxon>Trematoda</taxon>
        <taxon>Digenea</taxon>
        <taxon>Plagiorchiida</taxon>
        <taxon>Troglotremata</taxon>
        <taxon>Troglotrematidae</taxon>
        <taxon>Paragonimus</taxon>
    </lineage>
</organism>
<dbReference type="InterPro" id="IPR012337">
    <property type="entry name" value="RNaseH-like_sf"/>
</dbReference>
<evidence type="ECO:0000259" key="1">
    <source>
        <dbReference type="PROSITE" id="PS50994"/>
    </source>
</evidence>
<evidence type="ECO:0000313" key="2">
    <source>
        <dbReference type="EMBL" id="KAA3670222.1"/>
    </source>
</evidence>
<dbReference type="AlphaFoldDB" id="A0A5J4N3Y6"/>
<dbReference type="EMBL" id="QNGE01012583">
    <property type="protein sequence ID" value="KAA3670222.1"/>
    <property type="molecule type" value="Genomic_DNA"/>
</dbReference>
<protein>
    <recommendedName>
        <fullName evidence="1">Integrase catalytic domain-containing protein</fullName>
    </recommendedName>
</protein>
<dbReference type="InterPro" id="IPR050951">
    <property type="entry name" value="Retrovirus_Pol_polyprotein"/>
</dbReference>
<proteinExistence type="predicted"/>
<dbReference type="GO" id="GO:0015074">
    <property type="term" value="P:DNA integration"/>
    <property type="evidence" value="ECO:0007669"/>
    <property type="project" value="InterPro"/>
</dbReference>
<sequence>MDDHISELFKRCSLCQQAAKLPKKQDPVPWDPPKGPWSRIHLDFVGPINGVMYLVLVDAYSKWPEIVELHSATSSTTIAALRKIFSQHGFPEILVSDNETQFSSAQIRDFCSRSNFQYVFSPPYHPQSNDQAERFVDTLKRALLKSRGEETMDEILQTFLVVYRSTPNPAAPDGRSPSEVLMVHHALNPTDTLPHQSGRTEAHTGLSIGSPVYARDYRPTHEEWVGGVVKACRGKVLLEVSVGNSTWIRHRNQIRPRHPDASMRETQQSLPLDVLLDTFTNPTVVRSPIPTTDMSADDGLLRR</sequence>
<comment type="caution">
    <text evidence="2">The sequence shown here is derived from an EMBL/GenBank/DDBJ whole genome shotgun (WGS) entry which is preliminary data.</text>
</comment>
<dbReference type="Proteomes" id="UP000324629">
    <property type="component" value="Unassembled WGS sequence"/>
</dbReference>
<gene>
    <name evidence="2" type="ORF">DEA37_0003580</name>
</gene>
<dbReference type="PANTHER" id="PTHR37984">
    <property type="entry name" value="PROTEIN CBG26694"/>
    <property type="match status" value="1"/>
</dbReference>
<dbReference type="Pfam" id="PF00665">
    <property type="entry name" value="rve"/>
    <property type="match status" value="1"/>
</dbReference>
<accession>A0A5J4N3Y6</accession>
<dbReference type="GO" id="GO:0003676">
    <property type="term" value="F:nucleic acid binding"/>
    <property type="evidence" value="ECO:0007669"/>
    <property type="project" value="InterPro"/>
</dbReference>
<dbReference type="PROSITE" id="PS50994">
    <property type="entry name" value="INTEGRASE"/>
    <property type="match status" value="1"/>
</dbReference>
<name>A0A5J4N3Y6_9TREM</name>
<reference evidence="2 3" key="1">
    <citation type="journal article" date="2019" name="Gigascience">
        <title>Whole-genome sequence of the oriental lung fluke Paragonimus westermani.</title>
        <authorList>
            <person name="Oey H."/>
            <person name="Zakrzewski M."/>
            <person name="Narain K."/>
            <person name="Devi K.R."/>
            <person name="Agatsuma T."/>
            <person name="Nawaratna S."/>
            <person name="Gobert G.N."/>
            <person name="Jones M.K."/>
            <person name="Ragan M.A."/>
            <person name="McManus D.P."/>
            <person name="Krause L."/>
        </authorList>
    </citation>
    <scope>NUCLEOTIDE SEQUENCE [LARGE SCALE GENOMIC DNA]</scope>
    <source>
        <strain evidence="2 3">IND2009</strain>
    </source>
</reference>
<dbReference type="PANTHER" id="PTHR37984:SF5">
    <property type="entry name" value="PROTEIN NYNRIN-LIKE"/>
    <property type="match status" value="1"/>
</dbReference>
<dbReference type="FunFam" id="3.30.420.10:FF:000063">
    <property type="entry name" value="Retrovirus-related Pol polyprotein from transposon 297-like Protein"/>
    <property type="match status" value="1"/>
</dbReference>
<dbReference type="Gene3D" id="3.30.420.10">
    <property type="entry name" value="Ribonuclease H-like superfamily/Ribonuclease H"/>
    <property type="match status" value="1"/>
</dbReference>